<protein>
    <submittedName>
        <fullName evidence="1">Winged helix-turn-helix domain-containing protein</fullName>
    </submittedName>
</protein>
<dbReference type="Proteomes" id="UP001193501">
    <property type="component" value="Unassembled WGS sequence"/>
</dbReference>
<dbReference type="AlphaFoldDB" id="A0AAE5BUZ8"/>
<name>A0AAE5BUZ8_9RHOB</name>
<comment type="caution">
    <text evidence="1">The sequence shown here is derived from an EMBL/GenBank/DDBJ whole genome shotgun (WGS) entry which is preliminary data.</text>
</comment>
<keyword evidence="2" id="KW-1185">Reference proteome</keyword>
<gene>
    <name evidence="1" type="ORF">GV832_03620</name>
</gene>
<proteinExistence type="predicted"/>
<dbReference type="InterPro" id="IPR009351">
    <property type="entry name" value="AlkZ-like"/>
</dbReference>
<dbReference type="PANTHER" id="PTHR30528">
    <property type="entry name" value="CYTOPLASMIC PROTEIN"/>
    <property type="match status" value="1"/>
</dbReference>
<dbReference type="PANTHER" id="PTHR30528:SF0">
    <property type="entry name" value="CYTOPLASMIC PROTEIN"/>
    <property type="match status" value="1"/>
</dbReference>
<accession>A0AAE5BUZ8</accession>
<reference evidence="1" key="1">
    <citation type="submission" date="2020-01" db="EMBL/GenBank/DDBJ databases">
        <authorList>
            <person name="Chen W.-M."/>
        </authorList>
    </citation>
    <scope>NUCLEOTIDE SEQUENCE</scope>
    <source>
        <strain evidence="1">CYK-10</strain>
    </source>
</reference>
<dbReference type="RefSeq" id="WP_168773454.1">
    <property type="nucleotide sequence ID" value="NZ_JAABNR010000002.1"/>
</dbReference>
<dbReference type="Pfam" id="PF06224">
    <property type="entry name" value="AlkZ-like"/>
    <property type="match status" value="1"/>
</dbReference>
<evidence type="ECO:0000313" key="2">
    <source>
        <dbReference type="Proteomes" id="UP001193501"/>
    </source>
</evidence>
<sequence length="392" mass="45195">MLTNPQARRLFLASHALAEAPTLPAKPQDIGALIHRIGFVQVDSINTVARAHHMILWSRRNAYRPETLDKLLAGRQLFEHWTHDASIIPTEFHPHWHHRYQEAEARLATKWASWFRPGYEEQFQTILQRIRDEGPLTVSDVGQDEDSGQGGWWDWKPSKTALEWLWRTGALAITRREAFRKVYDLTERVIPEAHRHPSGTRAEMIDWACNSALDRLTFADPSELRAYWHIITPVEAKAWADAALKRGEVTQTLLQGADGTTKKTLTRPETLTAAPPEPPSRLRILSPFDPALRDRDRAEFLFGFRYRIEVFVPEPKRQYGYYVFPVLEGDRLIARLDAKARRDQDALHLRALWPEPGITFTKARQAKLDAELARLAQFAGLSLVTREDDWLR</sequence>
<evidence type="ECO:0000313" key="1">
    <source>
        <dbReference type="EMBL" id="NBZ86658.1"/>
    </source>
</evidence>
<organism evidence="1 2">
    <name type="scientific">Stagnihabitans tardus</name>
    <dbReference type="NCBI Taxonomy" id="2699202"/>
    <lineage>
        <taxon>Bacteria</taxon>
        <taxon>Pseudomonadati</taxon>
        <taxon>Pseudomonadota</taxon>
        <taxon>Alphaproteobacteria</taxon>
        <taxon>Rhodobacterales</taxon>
        <taxon>Paracoccaceae</taxon>
        <taxon>Stagnihabitans</taxon>
    </lineage>
</organism>
<dbReference type="EMBL" id="JAABNR010000002">
    <property type="protein sequence ID" value="NBZ86658.1"/>
    <property type="molecule type" value="Genomic_DNA"/>
</dbReference>